<name>T2JTK9_CROWT</name>
<accession>T2JTK9</accession>
<evidence type="ECO:0000313" key="2">
    <source>
        <dbReference type="Proteomes" id="UP000018130"/>
    </source>
</evidence>
<dbReference type="EMBL" id="CAQN01000790">
    <property type="protein sequence ID" value="CCQ68550.1"/>
    <property type="molecule type" value="Genomic_DNA"/>
</dbReference>
<evidence type="ECO:0000313" key="1">
    <source>
        <dbReference type="EMBL" id="CCQ68550.1"/>
    </source>
</evidence>
<reference evidence="1 2" key="2">
    <citation type="submission" date="2013-09" db="EMBL/GenBank/DDBJ databases">
        <title>Whole genome comparison of six Crocosphaera watsonii strains with differing phenotypes.</title>
        <authorList>
            <person name="Bench S.R."/>
            <person name="Heller P."/>
            <person name="Frank I."/>
            <person name="Arciniega M."/>
            <person name="Shilova I.N."/>
            <person name="Zehr J.P."/>
        </authorList>
    </citation>
    <scope>NUCLEOTIDE SEQUENCE [LARGE SCALE GENOMIC DNA]</scope>
    <source>
        <strain evidence="1 2">WH 0402</strain>
    </source>
</reference>
<organism evidence="1 2">
    <name type="scientific">Crocosphaera watsonii WH 0402</name>
    <dbReference type="NCBI Taxonomy" id="1284629"/>
    <lineage>
        <taxon>Bacteria</taxon>
        <taxon>Bacillati</taxon>
        <taxon>Cyanobacteriota</taxon>
        <taxon>Cyanophyceae</taxon>
        <taxon>Oscillatoriophycideae</taxon>
        <taxon>Chroococcales</taxon>
        <taxon>Aphanothecaceae</taxon>
        <taxon>Crocosphaera</taxon>
    </lineage>
</organism>
<gene>
    <name evidence="1" type="ORF">CWATWH0402_1524</name>
</gene>
<proteinExistence type="predicted"/>
<dbReference type="Proteomes" id="UP000018130">
    <property type="component" value="Unassembled WGS sequence"/>
</dbReference>
<sequence>MDWLRRTRCTIDRCSLISEPIGEITEKVNYYTQQSDLKQTKILFPDYKDIYCEVQQMNLQRLEKAWKRWLVPNKKEREEDDLDLRKLVN</sequence>
<comment type="caution">
    <text evidence="1">The sequence shown here is derived from an EMBL/GenBank/DDBJ whole genome shotgun (WGS) entry which is preliminary data.</text>
</comment>
<protein>
    <submittedName>
        <fullName evidence="1">Transposase</fullName>
    </submittedName>
</protein>
<dbReference type="AlphaFoldDB" id="T2JTK9"/>
<reference evidence="1 2" key="1">
    <citation type="submission" date="2013-01" db="EMBL/GenBank/DDBJ databases">
        <authorList>
            <person name="Bench S."/>
        </authorList>
    </citation>
    <scope>NUCLEOTIDE SEQUENCE [LARGE SCALE GENOMIC DNA]</scope>
    <source>
        <strain evidence="1 2">WH 0402</strain>
    </source>
</reference>